<dbReference type="EMBL" id="RAWE01000086">
    <property type="protein sequence ID" value="RKH00780.1"/>
    <property type="molecule type" value="Genomic_DNA"/>
</dbReference>
<name>A0A3A8JYH5_9BACT</name>
<keyword evidence="2" id="KW-1185">Reference proteome</keyword>
<reference evidence="2" key="1">
    <citation type="submission" date="2018-09" db="EMBL/GenBank/DDBJ databases">
        <authorList>
            <person name="Livingstone P.G."/>
            <person name="Whitworth D.E."/>
        </authorList>
    </citation>
    <scope>NUCLEOTIDE SEQUENCE [LARGE SCALE GENOMIC DNA]</scope>
    <source>
        <strain evidence="2">CA043D</strain>
    </source>
</reference>
<comment type="caution">
    <text evidence="1">The sequence shown here is derived from an EMBL/GenBank/DDBJ whole genome shotgun (WGS) entry which is preliminary data.</text>
</comment>
<gene>
    <name evidence="1" type="ORF">D7X32_22530</name>
</gene>
<organism evidence="1 2">
    <name type="scientific">Corallococcus carmarthensis</name>
    <dbReference type="NCBI Taxonomy" id="2316728"/>
    <lineage>
        <taxon>Bacteria</taxon>
        <taxon>Pseudomonadati</taxon>
        <taxon>Myxococcota</taxon>
        <taxon>Myxococcia</taxon>
        <taxon>Myxococcales</taxon>
        <taxon>Cystobacterineae</taxon>
        <taxon>Myxococcaceae</taxon>
        <taxon>Corallococcus</taxon>
    </lineage>
</organism>
<accession>A0A3A8JYH5</accession>
<evidence type="ECO:0000313" key="2">
    <source>
        <dbReference type="Proteomes" id="UP000268313"/>
    </source>
</evidence>
<sequence length="64" mass="6997">MSRARAPLGQPLIAKRWQSSVSRRFDTANVTRWPMAGMMLCGASCAARDPGLSHPLTLQLNPAF</sequence>
<evidence type="ECO:0000313" key="1">
    <source>
        <dbReference type="EMBL" id="RKH00780.1"/>
    </source>
</evidence>
<dbReference type="AlphaFoldDB" id="A0A3A8JYH5"/>
<protein>
    <submittedName>
        <fullName evidence="1">Uncharacterized protein</fullName>
    </submittedName>
</protein>
<proteinExistence type="predicted"/>
<dbReference type="Proteomes" id="UP000268313">
    <property type="component" value="Unassembled WGS sequence"/>
</dbReference>